<keyword evidence="5" id="KW-0186">Copper</keyword>
<evidence type="ECO:0000256" key="5">
    <source>
        <dbReference type="RuleBase" id="RU367022"/>
    </source>
</evidence>
<dbReference type="AlphaFoldDB" id="A0A672UVT5"/>
<dbReference type="GO" id="GO:0031902">
    <property type="term" value="C:late endosome membrane"/>
    <property type="evidence" value="ECO:0007669"/>
    <property type="project" value="UniProtKB-SubCell"/>
</dbReference>
<reference evidence="7" key="3">
    <citation type="submission" date="2025-09" db="UniProtKB">
        <authorList>
            <consortium name="Ensembl"/>
        </authorList>
    </citation>
    <scope>IDENTIFICATION</scope>
</reference>
<evidence type="ECO:0000256" key="3">
    <source>
        <dbReference type="ARBA" id="ARBA00022989"/>
    </source>
</evidence>
<keyword evidence="8" id="KW-1185">Reference proteome</keyword>
<reference evidence="7 8" key="1">
    <citation type="submission" date="2019-11" db="EMBL/GenBank/DDBJ databases">
        <title>Strigops habroptila (kakapo) genome, bStrHab1, primary haplotype, v2.</title>
        <authorList>
            <person name="Jarvis E.D."/>
            <person name="Howard J."/>
            <person name="Rhie A."/>
            <person name="Phillippy A."/>
            <person name="Korlach J."/>
            <person name="Digby A."/>
            <person name="Iorns D."/>
            <person name="Eason D."/>
            <person name="Robertson B."/>
            <person name="Raemaekers T."/>
            <person name="Howe K."/>
            <person name="Lewin H."/>
            <person name="Damas J."/>
            <person name="Hastie A."/>
            <person name="Tracey A."/>
            <person name="Chow W."/>
            <person name="Fedrigo O."/>
        </authorList>
    </citation>
    <scope>NUCLEOTIDE SEQUENCE [LARGE SCALE GENOMIC DNA]</scope>
</reference>
<dbReference type="PANTHER" id="PTHR12483:SF8">
    <property type="entry name" value="PROTEIN SLC31A2"/>
    <property type="match status" value="1"/>
</dbReference>
<gene>
    <name evidence="7" type="primary">SLC31A2</name>
</gene>
<dbReference type="InterPro" id="IPR007274">
    <property type="entry name" value="Cop_transporter"/>
</dbReference>
<keyword evidence="4 5" id="KW-0472">Membrane</keyword>
<keyword evidence="3 5" id="KW-1133">Transmembrane helix</keyword>
<reference evidence="7" key="2">
    <citation type="submission" date="2025-08" db="UniProtKB">
        <authorList>
            <consortium name="Ensembl"/>
        </authorList>
    </citation>
    <scope>IDENTIFICATION</scope>
</reference>
<accession>A0A672UVT5</accession>
<dbReference type="Proteomes" id="UP000472266">
    <property type="component" value="Chromosome 18"/>
</dbReference>
<feature type="region of interest" description="Disordered" evidence="6">
    <location>
        <begin position="63"/>
        <end position="84"/>
    </location>
</feature>
<sequence>MQMSFYFSDTAVLLFDFWSVHTPTGMVLSVLVILLLSMLYEAVKMGKAVLLRRALRALPPSLSQDPLLEPEEGAPSPTQGGAGLHGDAGSDVLQRLDLPWGHRGLHSGLFRGVPPARSGLVTSHGMLHAFCCLSGIAAVTLLGLSSCAVQDAAPRDLLWGLAQLRVGIAGEGEPHGQPCATVLWWLSPGLRELWLGDDGGGVLSVSSPHHRKVHAGWNGNGAVMGMGTHRTGTPVPSCPALPCTKPLFTQCLLGRTGVLMGPPPAQCFRDGVGAAP</sequence>
<organism evidence="7 8">
    <name type="scientific">Strigops habroptila</name>
    <name type="common">Kakapo</name>
    <dbReference type="NCBI Taxonomy" id="2489341"/>
    <lineage>
        <taxon>Eukaryota</taxon>
        <taxon>Metazoa</taxon>
        <taxon>Chordata</taxon>
        <taxon>Craniata</taxon>
        <taxon>Vertebrata</taxon>
        <taxon>Euteleostomi</taxon>
        <taxon>Archelosauria</taxon>
        <taxon>Archosauria</taxon>
        <taxon>Dinosauria</taxon>
        <taxon>Saurischia</taxon>
        <taxon>Theropoda</taxon>
        <taxon>Coelurosauria</taxon>
        <taxon>Aves</taxon>
        <taxon>Neognathae</taxon>
        <taxon>Neoaves</taxon>
        <taxon>Telluraves</taxon>
        <taxon>Australaves</taxon>
        <taxon>Psittaciformes</taxon>
        <taxon>Psittacidae</taxon>
        <taxon>Strigops</taxon>
    </lineage>
</organism>
<proteinExistence type="inferred from homology"/>
<name>A0A672UVT5_STRHB</name>
<evidence type="ECO:0000313" key="7">
    <source>
        <dbReference type="Ensembl" id="ENSSHBP00005019566.1"/>
    </source>
</evidence>
<dbReference type="GO" id="GO:0005375">
    <property type="term" value="F:copper ion transmembrane transporter activity"/>
    <property type="evidence" value="ECO:0007669"/>
    <property type="project" value="UniProtKB-UniRule"/>
</dbReference>
<keyword evidence="5" id="KW-0813">Transport</keyword>
<dbReference type="GeneTree" id="ENSGT00940000159996"/>
<dbReference type="Pfam" id="PF04145">
    <property type="entry name" value="Ctr"/>
    <property type="match status" value="1"/>
</dbReference>
<dbReference type="PANTHER" id="PTHR12483">
    <property type="entry name" value="SOLUTE CARRIER FAMILY 31 COPPER TRANSPORTERS"/>
    <property type="match status" value="1"/>
</dbReference>
<evidence type="ECO:0000256" key="6">
    <source>
        <dbReference type="SAM" id="MobiDB-lite"/>
    </source>
</evidence>
<keyword evidence="5" id="KW-0406">Ion transport</keyword>
<evidence type="ECO:0000256" key="1">
    <source>
        <dbReference type="ARBA" id="ARBA00004107"/>
    </source>
</evidence>
<comment type="similarity">
    <text evidence="5">Belongs to the copper transporter (Ctr) (TC 1.A.56) family. SLC31A subfamily.</text>
</comment>
<evidence type="ECO:0000256" key="4">
    <source>
        <dbReference type="ARBA" id="ARBA00023136"/>
    </source>
</evidence>
<keyword evidence="2 5" id="KW-0812">Transmembrane</keyword>
<evidence type="ECO:0000313" key="8">
    <source>
        <dbReference type="Proteomes" id="UP000472266"/>
    </source>
</evidence>
<dbReference type="Ensembl" id="ENSSHBT00005023371.1">
    <property type="protein sequence ID" value="ENSSHBP00005019566.1"/>
    <property type="gene ID" value="ENSSHBG00005016759.1"/>
</dbReference>
<keyword evidence="5" id="KW-0187">Copper transport</keyword>
<protein>
    <recommendedName>
        <fullName evidence="5">Copper transport protein</fullName>
    </recommendedName>
</protein>
<dbReference type="InParanoid" id="A0A672UVT5"/>
<feature type="transmembrane region" description="Helical" evidence="5">
    <location>
        <begin position="20"/>
        <end position="43"/>
    </location>
</feature>
<comment type="subcellular location">
    <subcellularLocation>
        <location evidence="1">Late endosome membrane</location>
        <topology evidence="1">Multi-pass membrane protein</topology>
    </subcellularLocation>
    <subcellularLocation>
        <location evidence="5">Membrane</location>
        <topology evidence="5">Multi-pass membrane protein</topology>
    </subcellularLocation>
</comment>
<evidence type="ECO:0000256" key="2">
    <source>
        <dbReference type="ARBA" id="ARBA00022692"/>
    </source>
</evidence>